<dbReference type="STRING" id="56723.ENSLBEP00000002089"/>
<dbReference type="GO" id="GO:0007160">
    <property type="term" value="P:cell-matrix adhesion"/>
    <property type="evidence" value="ECO:0007669"/>
    <property type="project" value="TreeGrafter"/>
</dbReference>
<dbReference type="Proteomes" id="UP000261660">
    <property type="component" value="Unplaced"/>
</dbReference>
<dbReference type="PANTHER" id="PTHR23412">
    <property type="entry name" value="STEREOCILIN RELATED"/>
    <property type="match status" value="1"/>
</dbReference>
<evidence type="ECO:0000313" key="5">
    <source>
        <dbReference type="Proteomes" id="UP000261660"/>
    </source>
</evidence>
<evidence type="ECO:0000256" key="2">
    <source>
        <dbReference type="ARBA" id="ARBA00023180"/>
    </source>
</evidence>
<name>A0A3Q3KZN9_9LABR</name>
<dbReference type="GO" id="GO:0009986">
    <property type="term" value="C:cell surface"/>
    <property type="evidence" value="ECO:0007669"/>
    <property type="project" value="TreeGrafter"/>
</dbReference>
<evidence type="ECO:0000313" key="4">
    <source>
        <dbReference type="Ensembl" id="ENSLBEP00000002089.1"/>
    </source>
</evidence>
<keyword evidence="5" id="KW-1185">Reference proteome</keyword>
<accession>A0A3Q3KZN9</accession>
<reference evidence="4" key="2">
    <citation type="submission" date="2025-09" db="UniProtKB">
        <authorList>
            <consortium name="Ensembl"/>
        </authorList>
    </citation>
    <scope>IDENTIFICATION</scope>
</reference>
<dbReference type="Pfam" id="PF21058">
    <property type="entry name" value="Stereocilin"/>
    <property type="match status" value="1"/>
</dbReference>
<reference evidence="4" key="1">
    <citation type="submission" date="2025-08" db="UniProtKB">
        <authorList>
            <consortium name="Ensembl"/>
        </authorList>
    </citation>
    <scope>IDENTIFICATION</scope>
</reference>
<evidence type="ECO:0000256" key="1">
    <source>
        <dbReference type="ARBA" id="ARBA00022729"/>
    </source>
</evidence>
<protein>
    <submittedName>
        <fullName evidence="4">Stereocilin 1</fullName>
    </submittedName>
</protein>
<keyword evidence="1" id="KW-0732">Signal</keyword>
<keyword evidence="2" id="KW-0325">Glycoprotein</keyword>
<dbReference type="Ensembl" id="ENSLBET00000002218.1">
    <property type="protein sequence ID" value="ENSLBEP00000002089.1"/>
    <property type="gene ID" value="ENSLBEG00000001541.1"/>
</dbReference>
<evidence type="ECO:0000259" key="3">
    <source>
        <dbReference type="Pfam" id="PF21058"/>
    </source>
</evidence>
<dbReference type="InParanoid" id="A0A3Q3KZN9"/>
<sequence>GLDLNAYYQALSDLYAVFQPLLRDRFLDDLPKTLVCILSGRQDCGLEAELTKTVSLELGKPLLNFVSSLRSQSCTTLNRNGGSTSFLSDYLRTGESTSAALDGLQNTLINILSSFPLSGTLMGAVSSLVDATVTYISEFMATLLQVPMDFIKIALQFGIRIPSLEGKQTCEQDLKQLIMGINNNVSWSFGTSIIDILLDIFLAQEQPLCTYPGPECLNPQSVPFQRSVSESKDSTDYYQDILLKCDRHNLAKLNDTLCADILTGSRVGSSTSVLTFCREMSSLSANQVEQVWSNMCYVIQALMSPLFSRSSECTHSPPAVTPPPEAALLPHSELPRVAREASNLRQLACNYNTWLEDEGVDAVLVSLCSDNAREEFAKQVCNNALLMRKLLSEEMNSWLYGYCANSSADSAYLVSQFCVYEQWMAQPSVNPFLLEFCTSLDGPRLTTLICEDTRFFMLLFSNPENGRFMPNCTTLPPIPDMDSIMLESCQYSEWHNVTQITIDVLSECIRLDHIGFTQEVCSNKTFLNSLLLNKENAWLENHCDASLTVIPPVVTEHFSIAGWCDYHTWGERQVDDSVVGLCSQHDQVAFQKNVCCKTSVLQKLLENPQNKWLSSVCEEKEQEYFSIPLSWLRSVLSSAHITTVRLILQYYNRNKDTLQLPDLYLSTMVSVMFQTHLVKDGSLFPELAPLLAAATPADIQALPSLNNNSNRETINRNLKYMTLEQRRAFGLWFSKVMSPSDITRGHESLIRDTGNLIAYLPFHNFQHLSPAQLGNLSCLADPEDLLVYKDTELFSVMREIVMNCTHEGLSLPSILVSSLLLNSIELKVPSSLSSDRLAEIAPLLPLLGVPFLQGLTPSQLHPILPVLSSVSFSPAQLQHLGSLIVGLKTEALLSVTSDRLLSSLPAMAQYTPGLSPLQAHAIATKLWWLDDVEPFLYCTPLLSVMPRTRFIVNNITTATTTSWNTQQAIAIFKKVHETKPNLISQDFSLGTVGQGVSCTVLQEFFRADSSSPAVRRILLLLKQQPGPLHTSVKRCVIEVLYQFEFFSELLKDLGAEIALSMTIKKFPKDMMDTLRRMIIQEPQHFLMLARTKQELLVDKVVQRMGMYTGVFTEEEFISLGIMAPFVVDEVLIQLDRSFFTENLDYLQGLCYSSGKMNIVARILQDPAAFDLMTVGCIEKLFMSQRQWERGDVGSHCLNENDKRRVFEKQQFVLQFFLGFLKVPTCEILHTTAPSAWTSSSLISMTTSAFSNCLELMGQDPFSLITQLGWIATELSVEELSSLRLTERRSIAAMGAISVWTNRQLAALFSAILNSTKQSPSQLDYSTLGAMGYIVCGAKTTDINVFNAVEFKAVLQLGQLKLSCSEEQLLAFIELLTHSFAFGPTSSWGTDVFIEIGVLAGIPDMAMSALVKMQIEGIIPVAISMIPADKFAVVFNQKHISMFFYEQAAAVTEEQLSKMSDVQKTALSLVLTPWEARPVDFR</sequence>
<proteinExistence type="predicted"/>
<dbReference type="InterPro" id="IPR026664">
    <property type="entry name" value="Stereocilin-rel"/>
</dbReference>
<dbReference type="GeneTree" id="ENSGT00950000182957"/>
<organism evidence="4 5">
    <name type="scientific">Labrus bergylta</name>
    <name type="common">ballan wrasse</name>
    <dbReference type="NCBI Taxonomy" id="56723"/>
    <lineage>
        <taxon>Eukaryota</taxon>
        <taxon>Metazoa</taxon>
        <taxon>Chordata</taxon>
        <taxon>Craniata</taxon>
        <taxon>Vertebrata</taxon>
        <taxon>Euteleostomi</taxon>
        <taxon>Actinopterygii</taxon>
        <taxon>Neopterygii</taxon>
        <taxon>Teleostei</taxon>
        <taxon>Neoteleostei</taxon>
        <taxon>Acanthomorphata</taxon>
        <taxon>Eupercaria</taxon>
        <taxon>Labriformes</taxon>
        <taxon>Labridae</taxon>
        <taxon>Labrus</taxon>
    </lineage>
</organism>
<dbReference type="PANTHER" id="PTHR23412:SF19">
    <property type="entry name" value="STEREOCILIN 1"/>
    <property type="match status" value="1"/>
</dbReference>
<feature type="domain" description="Stereocilin LRR" evidence="3">
    <location>
        <begin position="595"/>
        <end position="773"/>
    </location>
</feature>
<dbReference type="InterPro" id="IPR048992">
    <property type="entry name" value="Stereocilin_LRR"/>
</dbReference>